<reference evidence="4" key="1">
    <citation type="submission" date="2012-12" db="EMBL/GenBank/DDBJ databases">
        <authorList>
            <person name="Hellsten U."/>
            <person name="Grimwood J."/>
            <person name="Chapman J.A."/>
            <person name="Shapiro H."/>
            <person name="Aerts A."/>
            <person name="Otillar R.P."/>
            <person name="Terry A.Y."/>
            <person name="Boore J.L."/>
            <person name="Simakov O."/>
            <person name="Marletaz F."/>
            <person name="Cho S.-J."/>
            <person name="Edsinger-Gonzales E."/>
            <person name="Havlak P."/>
            <person name="Kuo D.-H."/>
            <person name="Larsson T."/>
            <person name="Lv J."/>
            <person name="Arendt D."/>
            <person name="Savage R."/>
            <person name="Osoegawa K."/>
            <person name="de Jong P."/>
            <person name="Lindberg D.R."/>
            <person name="Seaver E.C."/>
            <person name="Weisblat D.A."/>
            <person name="Putnam N.H."/>
            <person name="Grigoriev I.V."/>
            <person name="Rokhsar D.S."/>
        </authorList>
    </citation>
    <scope>NUCLEOTIDE SEQUENCE</scope>
</reference>
<keyword evidence="4" id="KW-1185">Reference proteome</keyword>
<dbReference type="HOGENOM" id="CLU_023008_11_1_1"/>
<evidence type="ECO:0000313" key="3">
    <source>
        <dbReference type="EnsemblMetazoa" id="HelroP170389"/>
    </source>
</evidence>
<evidence type="ECO:0000259" key="1">
    <source>
        <dbReference type="PROSITE" id="PS50004"/>
    </source>
</evidence>
<dbReference type="RefSeq" id="XP_009014468.1">
    <property type="nucleotide sequence ID" value="XM_009016220.1"/>
</dbReference>
<dbReference type="GO" id="GO:0017158">
    <property type="term" value="P:regulation of calcium ion-dependent exocytosis"/>
    <property type="evidence" value="ECO:0000318"/>
    <property type="project" value="GO_Central"/>
</dbReference>
<dbReference type="OrthoDB" id="10259057at2759"/>
<dbReference type="PANTHER" id="PTHR10024:SF234">
    <property type="entry name" value="SYNAPTOTAGMIN-15-RELATED"/>
    <property type="match status" value="1"/>
</dbReference>
<dbReference type="GO" id="GO:0061891">
    <property type="term" value="F:calcium ion sensor activity"/>
    <property type="evidence" value="ECO:0000318"/>
    <property type="project" value="GO_Central"/>
</dbReference>
<reference evidence="2 4" key="2">
    <citation type="journal article" date="2013" name="Nature">
        <title>Insights into bilaterian evolution from three spiralian genomes.</title>
        <authorList>
            <person name="Simakov O."/>
            <person name="Marletaz F."/>
            <person name="Cho S.J."/>
            <person name="Edsinger-Gonzales E."/>
            <person name="Havlak P."/>
            <person name="Hellsten U."/>
            <person name="Kuo D.H."/>
            <person name="Larsson T."/>
            <person name="Lv J."/>
            <person name="Arendt D."/>
            <person name="Savage R."/>
            <person name="Osoegawa K."/>
            <person name="de Jong P."/>
            <person name="Grimwood J."/>
            <person name="Chapman J.A."/>
            <person name="Shapiro H."/>
            <person name="Aerts A."/>
            <person name="Otillar R.P."/>
            <person name="Terry A.Y."/>
            <person name="Boore J.L."/>
            <person name="Grigoriev I.V."/>
            <person name="Lindberg D.R."/>
            <person name="Seaver E.C."/>
            <person name="Weisblat D.A."/>
            <person name="Putnam N.H."/>
            <person name="Rokhsar D.S."/>
        </authorList>
    </citation>
    <scope>NUCLEOTIDE SEQUENCE</scope>
</reference>
<dbReference type="PANTHER" id="PTHR10024">
    <property type="entry name" value="SYNAPTOTAGMIN"/>
    <property type="match status" value="1"/>
</dbReference>
<dbReference type="OMA" id="LENITYW"/>
<protein>
    <submittedName>
        <fullName evidence="2">Synaptotagmin 15b</fullName>
    </submittedName>
</protein>
<dbReference type="EMBL" id="KB096222">
    <property type="protein sequence ID" value="ESO07090.1"/>
    <property type="molecule type" value="Genomic_DNA"/>
</dbReference>
<dbReference type="SMART" id="SM00239">
    <property type="entry name" value="C2"/>
    <property type="match status" value="2"/>
</dbReference>
<dbReference type="GO" id="GO:0016192">
    <property type="term" value="P:vesicle-mediated transport"/>
    <property type="evidence" value="ECO:0000318"/>
    <property type="project" value="GO_Central"/>
</dbReference>
<organism evidence="3 4">
    <name type="scientific">Helobdella robusta</name>
    <name type="common">Californian leech</name>
    <dbReference type="NCBI Taxonomy" id="6412"/>
    <lineage>
        <taxon>Eukaryota</taxon>
        <taxon>Metazoa</taxon>
        <taxon>Spiralia</taxon>
        <taxon>Lophotrochozoa</taxon>
        <taxon>Annelida</taxon>
        <taxon>Clitellata</taxon>
        <taxon>Hirudinea</taxon>
        <taxon>Rhynchobdellida</taxon>
        <taxon>Glossiphoniidae</taxon>
        <taxon>Helobdella</taxon>
    </lineage>
</organism>
<dbReference type="Pfam" id="PF00168">
    <property type="entry name" value="C2"/>
    <property type="match status" value="2"/>
</dbReference>
<feature type="domain" description="C2" evidence="1">
    <location>
        <begin position="1"/>
        <end position="97"/>
    </location>
</feature>
<dbReference type="GO" id="GO:0000149">
    <property type="term" value="F:SNARE binding"/>
    <property type="evidence" value="ECO:0000318"/>
    <property type="project" value="GO_Central"/>
</dbReference>
<dbReference type="AlphaFoldDB" id="T1F2Z8"/>
<dbReference type="KEGG" id="hro:HELRODRAFT_170389"/>
<dbReference type="eggNOG" id="KOG1028">
    <property type="taxonomic scope" value="Eukaryota"/>
</dbReference>
<name>T1F2Z8_HELRO</name>
<dbReference type="EnsemblMetazoa" id="HelroT170389">
    <property type="protein sequence ID" value="HelroP170389"/>
    <property type="gene ID" value="HelroG170389"/>
</dbReference>
<dbReference type="STRING" id="6412.T1F2Z8"/>
<dbReference type="EMBL" id="AMQM01003535">
    <property type="status" value="NOT_ANNOTATED_CDS"/>
    <property type="molecule type" value="Genomic_DNA"/>
</dbReference>
<accession>T1F2Z8</accession>
<dbReference type="Proteomes" id="UP000015101">
    <property type="component" value="Unassembled WGS sequence"/>
</dbReference>
<dbReference type="GO" id="GO:0005886">
    <property type="term" value="C:plasma membrane"/>
    <property type="evidence" value="ECO:0000318"/>
    <property type="project" value="GO_Central"/>
</dbReference>
<dbReference type="GO" id="GO:0005544">
    <property type="term" value="F:calcium-dependent phospholipid binding"/>
    <property type="evidence" value="ECO:0000318"/>
    <property type="project" value="GO_Central"/>
</dbReference>
<evidence type="ECO:0000313" key="4">
    <source>
        <dbReference type="Proteomes" id="UP000015101"/>
    </source>
</evidence>
<dbReference type="PROSITE" id="PS50004">
    <property type="entry name" value="C2"/>
    <property type="match status" value="2"/>
</dbReference>
<reference evidence="3" key="3">
    <citation type="submission" date="2015-06" db="UniProtKB">
        <authorList>
            <consortium name="EnsemblMetazoa"/>
        </authorList>
    </citation>
    <scope>IDENTIFICATION</scope>
</reference>
<dbReference type="Gene3D" id="2.60.40.150">
    <property type="entry name" value="C2 domain"/>
    <property type="match status" value="2"/>
</dbReference>
<dbReference type="SUPFAM" id="SSF49562">
    <property type="entry name" value="C2 domain (Calcium/lipid-binding domain, CaLB)"/>
    <property type="match status" value="2"/>
</dbReference>
<dbReference type="GO" id="GO:0070382">
    <property type="term" value="C:exocytic vesicle"/>
    <property type="evidence" value="ECO:0000318"/>
    <property type="project" value="GO_Central"/>
</dbReference>
<dbReference type="InParanoid" id="T1F2Z8"/>
<dbReference type="FunFam" id="2.60.40.150:FF:000101">
    <property type="entry name" value="Synaptotagmin 13"/>
    <property type="match status" value="1"/>
</dbReference>
<feature type="domain" description="C2" evidence="1">
    <location>
        <begin position="118"/>
        <end position="240"/>
    </location>
</feature>
<dbReference type="InterPro" id="IPR035892">
    <property type="entry name" value="C2_domain_sf"/>
</dbReference>
<dbReference type="InterPro" id="IPR000008">
    <property type="entry name" value="C2_dom"/>
</dbReference>
<gene>
    <name evidence="3" type="primary">20203197</name>
    <name evidence="2" type="synonym">Syt15b</name>
    <name evidence="2" type="ORF">HELRODRAFT_170389</name>
</gene>
<dbReference type="CTD" id="102724488"/>
<proteinExistence type="predicted"/>
<dbReference type="GeneID" id="20203197"/>
<evidence type="ECO:0000313" key="2">
    <source>
        <dbReference type="EMBL" id="ESO07090.1"/>
    </source>
</evidence>
<sequence>MCVYSYAHLPCSHAEVLCTLVLLPDLRSQVRTSFKKKTCNPKFDETFVFQVPVKDFEERILKLTACDVDRLRRHNVIGHVIYPLKTSGVLADNAECGKKITVIRDLDLDDCIENSSEDKGELLISMTYNAGTERLNVGVYEGRNIKKIVESKNANFYAKVALMKNHCIVKSKRTDTIKDDRNPKFNESLSFKQPNENSLMNVCIVVSIFQNLHAQRDKMVGRVVIGPYMFARGKELEHWNEVMTKPLENITYWHNIT</sequence>
<dbReference type="EMBL" id="AMQM01003536">
    <property type="status" value="NOT_ANNOTATED_CDS"/>
    <property type="molecule type" value="Genomic_DNA"/>
</dbReference>